<organism evidence="12 13">
    <name type="scientific">Phytophthora fragariae</name>
    <dbReference type="NCBI Taxonomy" id="53985"/>
    <lineage>
        <taxon>Eukaryota</taxon>
        <taxon>Sar</taxon>
        <taxon>Stramenopiles</taxon>
        <taxon>Oomycota</taxon>
        <taxon>Peronosporomycetes</taxon>
        <taxon>Peronosporales</taxon>
        <taxon>Peronosporaceae</taxon>
        <taxon>Phytophthora</taxon>
    </lineage>
</organism>
<comment type="subcellular location">
    <subcellularLocation>
        <location evidence="1">Membrane</location>
        <topology evidence="1">Multi-pass membrane protein</topology>
    </subcellularLocation>
</comment>
<evidence type="ECO:0000256" key="1">
    <source>
        <dbReference type="ARBA" id="ARBA00004141"/>
    </source>
</evidence>
<feature type="compositionally biased region" description="Acidic residues" evidence="9">
    <location>
        <begin position="733"/>
        <end position="744"/>
    </location>
</feature>
<dbReference type="SUPFAM" id="SSF52540">
    <property type="entry name" value="P-loop containing nucleoside triphosphate hydrolases"/>
    <property type="match status" value="2"/>
</dbReference>
<dbReference type="GO" id="GO:0016887">
    <property type="term" value="F:ATP hydrolysis activity"/>
    <property type="evidence" value="ECO:0007669"/>
    <property type="project" value="InterPro"/>
</dbReference>
<dbReference type="Pfam" id="PF00005">
    <property type="entry name" value="ABC_tran"/>
    <property type="match status" value="2"/>
</dbReference>
<dbReference type="SMART" id="SM00382">
    <property type="entry name" value="AAA"/>
    <property type="match status" value="2"/>
</dbReference>
<dbReference type="PROSITE" id="PS50893">
    <property type="entry name" value="ABC_TRANSPORTER_2"/>
    <property type="match status" value="2"/>
</dbReference>
<dbReference type="PANTHER" id="PTHR19241">
    <property type="entry name" value="ATP-BINDING CASSETTE TRANSPORTER"/>
    <property type="match status" value="1"/>
</dbReference>
<dbReference type="Proteomes" id="UP000486351">
    <property type="component" value="Unassembled WGS sequence"/>
</dbReference>
<dbReference type="Gene3D" id="3.40.50.300">
    <property type="entry name" value="P-loop containing nucleotide triphosphate hydrolases"/>
    <property type="match status" value="2"/>
</dbReference>
<sequence>MVAAPTTPEPPVEYRSGQEMMARGPYALHEDISAKVETALGRAMAQMEVHFKHVSLAADLVAVHYPRHRRRVDASGQEIADPRDELPTLPNHVMKKVAAVSAKKHSVRKHILHDVTGSFRPGTVTLVLGQSGSGKSALMKLLSGRFPIKKEISVEGEMTYSGVPREKLVKRLPQFVNYVTQNDTHMPTMTVRETFEFAHECCGPHLDTRTSAFLSRGSPAENASALQAASSVFKHYPEIVLQTLGLEDCQHTIVGNSLHRGISGGEKKRVTTGEMEFGMKYVTLMDEITTGLDSAAAFDIIAAQRSMAQRFHKTVVISLLQPPPEVFELFDSVLLLNEGRVLYHGPTSQVQRYFESLGFTCPPRRDIADFLCDLATPQQIQYQQGRPPLGHPNHPMLASEFADLWVKSSLYQELESEDDARAAALKDSVDAANFMIPVREFHQSFWPSTWTLMKRQFILTKRNHAFLIGRAMLVLIMGLIFASLFYQMDMADTQVTMGDIFAAMLFLGVGQAAMLSAFYDSRNVFYKQRAANFYRTSSFVLASSVSQIPLALLESLVFGSLVYWVGGFVNEAGAYLLFELFLMLVILVFLALFFFLVAATPNLSIAKPVAMVNLMIFILFGGFVVAKNTIPDWLIWLYWIDPVAWTVRSAVVSQYRSHELDVCVYEGVDYCAAYNMTLGQYALSLFDVPSEKSWVGYGILFMAGAYVFYMMLSYFALEYHRYERPEHIALPNEENETASTDEEGYGLMTSPRTDTPSSGDVVLRVSSSRPERKVDPVSVAFKDLWYTVQAPAGPGQPVQSLDLLKGITGYALPGKITALMGSTGAGKTTLMDVIAGRKTEGTIQGKILLNGFEASDLSVRRCTGYCEQNDIHSTGSTFREAITFSAFLRQGSDVPDSRKFDSVDECLELLGLEEIADQMIRGSSMEKMKRLTIGVEMAAQPSVLFLDEPTSGLDARSAKVIMDGVRKVADSGRTVLCTIHQPSSDVFHLFDSLLLLKKGGETVYFGELGDEASAMVDYFQSIPSVPRLKRGYNPATWMLEVIGAGVAERGEKQPTEDINFVHVFDRSASKVRLDFKLTEPGLFQPSEQYEPVTYGKKRAVRNMTQLRLLLHRFFITYWRTPSKKIRGRHHFSAVNIAAAYASLLTTRMRRARNPWSQKCPGDDGPGRQA</sequence>
<dbReference type="FunFam" id="3.40.50.300:FF:000528">
    <property type="entry name" value="ABC transporter G family member 31"/>
    <property type="match status" value="1"/>
</dbReference>
<keyword evidence="3" id="KW-0813">Transport</keyword>
<feature type="transmembrane region" description="Helical" evidence="10">
    <location>
        <begin position="694"/>
        <end position="717"/>
    </location>
</feature>
<dbReference type="EMBL" id="QXFY01001691">
    <property type="protein sequence ID" value="KAE9311683.1"/>
    <property type="molecule type" value="Genomic_DNA"/>
</dbReference>
<evidence type="ECO:0000256" key="10">
    <source>
        <dbReference type="SAM" id="Phobius"/>
    </source>
</evidence>
<keyword evidence="7 10" id="KW-1133">Transmembrane helix</keyword>
<dbReference type="GO" id="GO:0016020">
    <property type="term" value="C:membrane"/>
    <property type="evidence" value="ECO:0007669"/>
    <property type="project" value="UniProtKB-SubCell"/>
</dbReference>
<feature type="transmembrane region" description="Helical" evidence="10">
    <location>
        <begin position="539"/>
        <end position="566"/>
    </location>
</feature>
<dbReference type="Pfam" id="PF19055">
    <property type="entry name" value="ABC2_membrane_7"/>
    <property type="match status" value="2"/>
</dbReference>
<dbReference type="AlphaFoldDB" id="A0A6G0R1F6"/>
<evidence type="ECO:0000256" key="3">
    <source>
        <dbReference type="ARBA" id="ARBA00022448"/>
    </source>
</evidence>
<reference evidence="12 13" key="1">
    <citation type="submission" date="2018-09" db="EMBL/GenBank/DDBJ databases">
        <title>Genomic investigation of the strawberry pathogen Phytophthora fragariae indicates pathogenicity is determined by transcriptional variation in three key races.</title>
        <authorList>
            <person name="Adams T.M."/>
            <person name="Armitage A.D."/>
            <person name="Sobczyk M.K."/>
            <person name="Bates H.J."/>
            <person name="Dunwell J.M."/>
            <person name="Nellist C.F."/>
            <person name="Harrison R.J."/>
        </authorList>
    </citation>
    <scope>NUCLEOTIDE SEQUENCE [LARGE SCALE GENOMIC DNA]</scope>
    <source>
        <strain evidence="12 13">NOV-77</strain>
    </source>
</reference>
<comment type="caution">
    <text evidence="12">The sequence shown here is derived from an EMBL/GenBank/DDBJ whole genome shotgun (WGS) entry which is preliminary data.</text>
</comment>
<dbReference type="GO" id="GO:0140359">
    <property type="term" value="F:ABC-type transporter activity"/>
    <property type="evidence" value="ECO:0007669"/>
    <property type="project" value="InterPro"/>
</dbReference>
<dbReference type="GO" id="GO:0005524">
    <property type="term" value="F:ATP binding"/>
    <property type="evidence" value="ECO:0007669"/>
    <property type="project" value="UniProtKB-KW"/>
</dbReference>
<dbReference type="InterPro" id="IPR003593">
    <property type="entry name" value="AAA+_ATPase"/>
</dbReference>
<dbReference type="InterPro" id="IPR027417">
    <property type="entry name" value="P-loop_NTPase"/>
</dbReference>
<evidence type="ECO:0000256" key="2">
    <source>
        <dbReference type="ARBA" id="ARBA00006012"/>
    </source>
</evidence>
<evidence type="ECO:0000256" key="7">
    <source>
        <dbReference type="ARBA" id="ARBA00022989"/>
    </source>
</evidence>
<feature type="transmembrane region" description="Helical" evidence="10">
    <location>
        <begin position="500"/>
        <end position="519"/>
    </location>
</feature>
<evidence type="ECO:0000256" key="4">
    <source>
        <dbReference type="ARBA" id="ARBA00022692"/>
    </source>
</evidence>
<dbReference type="InterPro" id="IPR003439">
    <property type="entry name" value="ABC_transporter-like_ATP-bd"/>
</dbReference>
<feature type="region of interest" description="Disordered" evidence="9">
    <location>
        <begin position="730"/>
        <end position="767"/>
    </location>
</feature>
<feature type="transmembrane region" description="Helical" evidence="10">
    <location>
        <begin position="465"/>
        <end position="488"/>
    </location>
</feature>
<gene>
    <name evidence="12" type="ORF">PF008_g20142</name>
</gene>
<comment type="similarity">
    <text evidence="2">Belongs to the ABC transporter superfamily. ABCG family. PDR (TC 3.A.1.205) subfamily.</text>
</comment>
<dbReference type="InterPro" id="IPR043926">
    <property type="entry name" value="ABCG_dom"/>
</dbReference>
<feature type="domain" description="ABC transporter" evidence="11">
    <location>
        <begin position="97"/>
        <end position="363"/>
    </location>
</feature>
<name>A0A6G0R1F6_9STRA</name>
<evidence type="ECO:0000256" key="6">
    <source>
        <dbReference type="ARBA" id="ARBA00022840"/>
    </source>
</evidence>
<keyword evidence="8 10" id="KW-0472">Membrane</keyword>
<keyword evidence="5" id="KW-0547">Nucleotide-binding</keyword>
<dbReference type="Pfam" id="PF01061">
    <property type="entry name" value="ABC2_membrane"/>
    <property type="match status" value="1"/>
</dbReference>
<accession>A0A6G0R1F6</accession>
<keyword evidence="4 10" id="KW-0812">Transmembrane</keyword>
<feature type="transmembrane region" description="Helical" evidence="10">
    <location>
        <begin position="572"/>
        <end position="597"/>
    </location>
</feature>
<feature type="domain" description="ABC transporter" evidence="11">
    <location>
        <begin position="779"/>
        <end position="1024"/>
    </location>
</feature>
<evidence type="ECO:0000313" key="13">
    <source>
        <dbReference type="Proteomes" id="UP000486351"/>
    </source>
</evidence>
<feature type="transmembrane region" description="Helical" evidence="10">
    <location>
        <begin position="609"/>
        <end position="626"/>
    </location>
</feature>
<keyword evidence="6" id="KW-0067">ATP-binding</keyword>
<dbReference type="InterPro" id="IPR034003">
    <property type="entry name" value="ABCG_PDR_2"/>
</dbReference>
<evidence type="ECO:0000256" key="5">
    <source>
        <dbReference type="ARBA" id="ARBA00022741"/>
    </source>
</evidence>
<evidence type="ECO:0000259" key="11">
    <source>
        <dbReference type="PROSITE" id="PS50893"/>
    </source>
</evidence>
<evidence type="ECO:0000256" key="9">
    <source>
        <dbReference type="SAM" id="MobiDB-lite"/>
    </source>
</evidence>
<dbReference type="CDD" id="cd03232">
    <property type="entry name" value="ABCG_PDR_domain2"/>
    <property type="match status" value="1"/>
</dbReference>
<dbReference type="InterPro" id="IPR013525">
    <property type="entry name" value="ABC2_TM"/>
</dbReference>
<protein>
    <submittedName>
        <fullName evidence="12">ABC transporter G family member 31</fullName>
    </submittedName>
</protein>
<evidence type="ECO:0000256" key="8">
    <source>
        <dbReference type="ARBA" id="ARBA00023136"/>
    </source>
</evidence>
<dbReference type="FunFam" id="3.40.50.300:FF:000289">
    <property type="entry name" value="ABC transporter G family member 31"/>
    <property type="match status" value="1"/>
</dbReference>
<proteinExistence type="inferred from homology"/>
<evidence type="ECO:0000313" key="12">
    <source>
        <dbReference type="EMBL" id="KAE9311683.1"/>
    </source>
</evidence>